<name>A0ABQ8EAN3_BRANA</name>
<protein>
    <submittedName>
        <fullName evidence="1">Uncharacterized protein</fullName>
    </submittedName>
</protein>
<keyword evidence="2" id="KW-1185">Reference proteome</keyword>
<gene>
    <name evidence="1" type="ORF">HID58_006177</name>
</gene>
<comment type="caution">
    <text evidence="1">The sequence shown here is derived from an EMBL/GenBank/DDBJ whole genome shotgun (WGS) entry which is preliminary data.</text>
</comment>
<dbReference type="EMBL" id="JAGKQM010000002">
    <property type="protein sequence ID" value="KAH0938716.1"/>
    <property type="molecule type" value="Genomic_DNA"/>
</dbReference>
<sequence>MPKLYKYHSCVFAVETDLQAGAQYKYEVGNSFIVLDLLKKKMYIYIDFFV</sequence>
<proteinExistence type="predicted"/>
<organism evidence="1 2">
    <name type="scientific">Brassica napus</name>
    <name type="common">Rape</name>
    <dbReference type="NCBI Taxonomy" id="3708"/>
    <lineage>
        <taxon>Eukaryota</taxon>
        <taxon>Viridiplantae</taxon>
        <taxon>Streptophyta</taxon>
        <taxon>Embryophyta</taxon>
        <taxon>Tracheophyta</taxon>
        <taxon>Spermatophyta</taxon>
        <taxon>Magnoliopsida</taxon>
        <taxon>eudicotyledons</taxon>
        <taxon>Gunneridae</taxon>
        <taxon>Pentapetalae</taxon>
        <taxon>rosids</taxon>
        <taxon>malvids</taxon>
        <taxon>Brassicales</taxon>
        <taxon>Brassicaceae</taxon>
        <taxon>Brassiceae</taxon>
        <taxon>Brassica</taxon>
    </lineage>
</organism>
<reference evidence="1 2" key="1">
    <citation type="submission" date="2021-05" db="EMBL/GenBank/DDBJ databases">
        <title>Genome Assembly of Synthetic Allotetraploid Brassica napus Reveals Homoeologous Exchanges between Subgenomes.</title>
        <authorList>
            <person name="Davis J.T."/>
        </authorList>
    </citation>
    <scope>NUCLEOTIDE SEQUENCE [LARGE SCALE GENOMIC DNA]</scope>
    <source>
        <strain evidence="2">cv. Da-Ae</strain>
        <tissue evidence="1">Seedling</tissue>
    </source>
</reference>
<dbReference type="Proteomes" id="UP000824890">
    <property type="component" value="Unassembled WGS sequence"/>
</dbReference>
<evidence type="ECO:0000313" key="1">
    <source>
        <dbReference type="EMBL" id="KAH0938716.1"/>
    </source>
</evidence>
<evidence type="ECO:0000313" key="2">
    <source>
        <dbReference type="Proteomes" id="UP000824890"/>
    </source>
</evidence>
<accession>A0ABQ8EAN3</accession>